<comment type="caution">
    <text evidence="6">The sequence shown here is derived from an EMBL/GenBank/DDBJ whole genome shotgun (WGS) entry which is preliminary data.</text>
</comment>
<reference evidence="6 7" key="1">
    <citation type="submission" date="2018-02" db="EMBL/GenBank/DDBJ databases">
        <title>Subsurface microbial communities from deep shales in Ohio and West Virginia, USA.</title>
        <authorList>
            <person name="Wrighton K."/>
        </authorList>
    </citation>
    <scope>NUCLEOTIDE SEQUENCE [LARGE SCALE GENOMIC DNA]</scope>
    <source>
        <strain evidence="6 7">OWC-DMM</strain>
    </source>
</reference>
<dbReference type="Pfam" id="PF07731">
    <property type="entry name" value="Cu-oxidase_2"/>
    <property type="match status" value="1"/>
</dbReference>
<dbReference type="InterPro" id="IPR008972">
    <property type="entry name" value="Cupredoxin"/>
</dbReference>
<evidence type="ECO:0000256" key="2">
    <source>
        <dbReference type="ARBA" id="ARBA00023002"/>
    </source>
</evidence>
<feature type="signal peptide" evidence="3">
    <location>
        <begin position="1"/>
        <end position="24"/>
    </location>
</feature>
<keyword evidence="3" id="KW-0732">Signal</keyword>
<evidence type="ECO:0000313" key="7">
    <source>
        <dbReference type="Proteomes" id="UP000240010"/>
    </source>
</evidence>
<dbReference type="InterPro" id="IPR045087">
    <property type="entry name" value="Cu-oxidase_fam"/>
</dbReference>
<dbReference type="RefSeq" id="WP_104429309.1">
    <property type="nucleotide sequence ID" value="NZ_PTIZ01000006.1"/>
</dbReference>
<dbReference type="InterPro" id="IPR011707">
    <property type="entry name" value="Cu-oxidase-like_N"/>
</dbReference>
<dbReference type="PROSITE" id="PS00080">
    <property type="entry name" value="MULTICOPPER_OXIDASE2"/>
    <property type="match status" value="1"/>
</dbReference>
<dbReference type="PANTHER" id="PTHR11709">
    <property type="entry name" value="MULTI-COPPER OXIDASE"/>
    <property type="match status" value="1"/>
</dbReference>
<name>A0A2S6HCT3_9GAMM</name>
<dbReference type="SUPFAM" id="SSF49503">
    <property type="entry name" value="Cupredoxins"/>
    <property type="match status" value="3"/>
</dbReference>
<gene>
    <name evidence="6" type="ORF">B0F87_10699</name>
</gene>
<dbReference type="CDD" id="cd13853">
    <property type="entry name" value="CuRO_1_Tth-MCO_like"/>
    <property type="match status" value="1"/>
</dbReference>
<dbReference type="InterPro" id="IPR011706">
    <property type="entry name" value="Cu-oxidase_C"/>
</dbReference>
<keyword evidence="1" id="KW-0479">Metal-binding</keyword>
<dbReference type="Proteomes" id="UP000240010">
    <property type="component" value="Unassembled WGS sequence"/>
</dbReference>
<keyword evidence="2" id="KW-0560">Oxidoreductase</keyword>
<feature type="domain" description="Plastocyanin-like" evidence="4">
    <location>
        <begin position="499"/>
        <end position="575"/>
    </location>
</feature>
<dbReference type="Pfam" id="PF07732">
    <property type="entry name" value="Cu-oxidase_3"/>
    <property type="match status" value="1"/>
</dbReference>
<dbReference type="GO" id="GO:0016491">
    <property type="term" value="F:oxidoreductase activity"/>
    <property type="evidence" value="ECO:0007669"/>
    <property type="project" value="UniProtKB-KW"/>
</dbReference>
<evidence type="ECO:0000256" key="3">
    <source>
        <dbReference type="SAM" id="SignalP"/>
    </source>
</evidence>
<dbReference type="InterPro" id="IPR002355">
    <property type="entry name" value="Cu_oxidase_Cu_BS"/>
</dbReference>
<dbReference type="Gene3D" id="2.60.40.420">
    <property type="entry name" value="Cupredoxins - blue copper proteins"/>
    <property type="match status" value="3"/>
</dbReference>
<dbReference type="EMBL" id="PTIZ01000006">
    <property type="protein sequence ID" value="PPK75252.1"/>
    <property type="molecule type" value="Genomic_DNA"/>
</dbReference>
<proteinExistence type="predicted"/>
<accession>A0A2S6HCT3</accession>
<feature type="chain" id="PRO_5015548278" evidence="3">
    <location>
        <begin position="25"/>
        <end position="656"/>
    </location>
</feature>
<evidence type="ECO:0000259" key="4">
    <source>
        <dbReference type="Pfam" id="PF07731"/>
    </source>
</evidence>
<protein>
    <submittedName>
        <fullName evidence="6">FtsP/CotA-like multicopper oxidase with cupredoxin domain</fullName>
    </submittedName>
</protein>
<dbReference type="PANTHER" id="PTHR11709:SF518">
    <property type="entry name" value="MULTICOPPER OXIDASE"/>
    <property type="match status" value="1"/>
</dbReference>
<dbReference type="AlphaFoldDB" id="A0A2S6HCT3"/>
<sequence>MPKKTTRNLLPGKLAGLAMMGAMAVPAAVLADGAPLQLPQSVSSDQKTKSLKVELEVKSEAYTLSGPSPTPNDSTKSNPVVTARGIRLTDSHPKASQANGLLVGPTLRIRPGDKFDAKLINSLSYSESEGDGSHSMTNPHGFDVINLHTHGLHVSPNSPSDNVLLSIYPQGTPDYVLQDCGNESGQANCVTGQYRYSYNIPSNHPSGTYWYHAHKHGAVSMHLADGFAGALIIEDPKHGLESLPAVQKAQEQILMLQEVQYNGDHKGDSTDPYQITCMSVYFNNTGCAFGGPNLPTPKVTNNAISVNGQFQPSISMRTNEAQLWRVINGTIGNVVPMCLLPLNGTTAPSPTSYVLATDGVPLQRPTASATDLPVIMGLTPAATPINGDDILNNELLFLAAGQRLDMMVQAPSKAGTYGLYDSAVAGTGLPIGQLCQASAYANATPILTVSVTDSASDIAYNTAIPTQAELNKLNAPKTITAEQSPQLPTQGLVYGFTTNTYANKDGGASVVNGRVFNPLRSQRDLVLNQVDKWAVQSAADTHMFHIHINSFQLVSRGQLDYPFPVWRDTLLVNCAGVAEKNGGCSFPGGLTGTNPSGNYGEVVQFVQQPLDYTGSLVEHCHNVSHEDNGMMELVEILPPIQGKKGNSGNPHKVHSH</sequence>
<evidence type="ECO:0000313" key="6">
    <source>
        <dbReference type="EMBL" id="PPK75252.1"/>
    </source>
</evidence>
<dbReference type="GO" id="GO:0005507">
    <property type="term" value="F:copper ion binding"/>
    <property type="evidence" value="ECO:0007669"/>
    <property type="project" value="InterPro"/>
</dbReference>
<organism evidence="6 7">
    <name type="scientific">Methylobacter tundripaludum</name>
    <dbReference type="NCBI Taxonomy" id="173365"/>
    <lineage>
        <taxon>Bacteria</taxon>
        <taxon>Pseudomonadati</taxon>
        <taxon>Pseudomonadota</taxon>
        <taxon>Gammaproteobacteria</taxon>
        <taxon>Methylococcales</taxon>
        <taxon>Methylococcaceae</taxon>
        <taxon>Methylobacter</taxon>
    </lineage>
</organism>
<evidence type="ECO:0000259" key="5">
    <source>
        <dbReference type="Pfam" id="PF07732"/>
    </source>
</evidence>
<feature type="domain" description="Plastocyanin-like" evidence="5">
    <location>
        <begin position="181"/>
        <end position="237"/>
    </location>
</feature>
<evidence type="ECO:0000256" key="1">
    <source>
        <dbReference type="ARBA" id="ARBA00022723"/>
    </source>
</evidence>